<dbReference type="PANTHER" id="PTHR30348">
    <property type="entry name" value="UNCHARACTERIZED PROTEIN YECE"/>
    <property type="match status" value="1"/>
</dbReference>
<dbReference type="InterPro" id="IPR002763">
    <property type="entry name" value="DUF72"/>
</dbReference>
<proteinExistence type="predicted"/>
<accession>A0A1W9S1H6</accession>
<evidence type="ECO:0008006" key="3">
    <source>
        <dbReference type="Google" id="ProtNLM"/>
    </source>
</evidence>
<dbReference type="Gene3D" id="3.20.20.410">
    <property type="entry name" value="Protein of unknown function UPF0759"/>
    <property type="match status" value="1"/>
</dbReference>
<gene>
    <name evidence="1" type="ORF">B6D57_02375</name>
</gene>
<sequence length="260" mass="30737">MIYVGTSGFSYQDWKGHFYPEDIKNSEMLEYYSRHFNIVEVNYTYYALPSVRTISSLVRKSDGRVRFSLKAHRDITHSGSIPEGIFNDYIKGIEPITERGLLDAILVQFPWSFKYKSESLDVLRTIKEGFGELPVAVEFRNSSWDSDETANLLRELDLAYCIVDEPDIKGLMPLRLWVTSDFAYFRFHGRNKEKWYNHREAWERYDYLYTREELEEMAYLIRKTHEKVPKVLVFMNNHPLGKAVENARNMVELLSEEIAR</sequence>
<dbReference type="Proteomes" id="UP000192611">
    <property type="component" value="Unassembled WGS sequence"/>
</dbReference>
<dbReference type="Pfam" id="PF01904">
    <property type="entry name" value="DUF72"/>
    <property type="match status" value="1"/>
</dbReference>
<dbReference type="AlphaFoldDB" id="A0A1W9S1H6"/>
<reference evidence="2" key="1">
    <citation type="submission" date="2017-03" db="EMBL/GenBank/DDBJ databases">
        <title>Novel pathways for hydrocarbon cycling and metabolic interdependencies in hydrothermal sediment communities.</title>
        <authorList>
            <person name="Dombrowski N."/>
            <person name="Seitz K."/>
            <person name="Teske A."/>
            <person name="Baker B."/>
        </authorList>
    </citation>
    <scope>NUCLEOTIDE SEQUENCE [LARGE SCALE GENOMIC DNA]</scope>
</reference>
<evidence type="ECO:0000313" key="2">
    <source>
        <dbReference type="Proteomes" id="UP000192611"/>
    </source>
</evidence>
<evidence type="ECO:0000313" key="1">
    <source>
        <dbReference type="EMBL" id="OQX90654.1"/>
    </source>
</evidence>
<comment type="caution">
    <text evidence="1">The sequence shown here is derived from an EMBL/GenBank/DDBJ whole genome shotgun (WGS) entry which is preliminary data.</text>
</comment>
<dbReference type="SUPFAM" id="SSF117396">
    <property type="entry name" value="TM1631-like"/>
    <property type="match status" value="1"/>
</dbReference>
<dbReference type="EMBL" id="NATQ01000036">
    <property type="protein sequence ID" value="OQX90654.1"/>
    <property type="molecule type" value="Genomic_DNA"/>
</dbReference>
<protein>
    <recommendedName>
        <fullName evidence="3">DUF72 domain-containing protein</fullName>
    </recommendedName>
</protein>
<dbReference type="PANTHER" id="PTHR30348:SF13">
    <property type="entry name" value="UPF0759 PROTEIN YUNF"/>
    <property type="match status" value="1"/>
</dbReference>
<name>A0A1W9S1H6_9BACT</name>
<organism evidence="1 2">
    <name type="scientific">Candidatus Coatesbacteria bacterium 4484_99</name>
    <dbReference type="NCBI Taxonomy" id="1970774"/>
    <lineage>
        <taxon>Bacteria</taxon>
        <taxon>Candidatus Coatesiibacteriota</taxon>
    </lineage>
</organism>
<dbReference type="InterPro" id="IPR036520">
    <property type="entry name" value="UPF0759_sf"/>
</dbReference>